<feature type="disulfide bond" evidence="6">
    <location>
        <begin position="157"/>
        <end position="166"/>
    </location>
</feature>
<proteinExistence type="predicted"/>
<dbReference type="AlphaFoldDB" id="G0MTF7"/>
<dbReference type="PROSITE" id="PS00022">
    <property type="entry name" value="EGF_1"/>
    <property type="match status" value="2"/>
</dbReference>
<dbReference type="PROSITE" id="PS50026">
    <property type="entry name" value="EGF_3"/>
    <property type="match status" value="1"/>
</dbReference>
<dbReference type="Pfam" id="PF00008">
    <property type="entry name" value="EGF"/>
    <property type="match status" value="1"/>
</dbReference>
<evidence type="ECO:0000256" key="3">
    <source>
        <dbReference type="ARBA" id="ARBA00022737"/>
    </source>
</evidence>
<reference evidence="13" key="1">
    <citation type="submission" date="2011-07" db="EMBL/GenBank/DDBJ databases">
        <authorList>
            <consortium name="Caenorhabditis brenneri Sequencing and Analysis Consortium"/>
            <person name="Wilson R.K."/>
        </authorList>
    </citation>
    <scope>NUCLEOTIDE SEQUENCE [LARGE SCALE GENOMIC DNA]</scope>
    <source>
        <strain evidence="13">PB2801</strain>
    </source>
</reference>
<feature type="disulfide bond" evidence="6">
    <location>
        <begin position="137"/>
        <end position="149"/>
    </location>
</feature>
<evidence type="ECO:0000256" key="7">
    <source>
        <dbReference type="RuleBase" id="RU280815"/>
    </source>
</evidence>
<dbReference type="PROSITE" id="PS01186">
    <property type="entry name" value="EGF_2"/>
    <property type="match status" value="2"/>
</dbReference>
<evidence type="ECO:0000256" key="5">
    <source>
        <dbReference type="PROSITE-ProRule" id="PRU00076"/>
    </source>
</evidence>
<comment type="subcellular location">
    <subcellularLocation>
        <location evidence="7">Membrane</location>
        <topology evidence="7">Single-pass type I membrane protein</topology>
    </subcellularLocation>
</comment>
<dbReference type="GO" id="GO:0043055">
    <property type="term" value="P:maintenance of dauer"/>
    <property type="evidence" value="ECO:0007669"/>
    <property type="project" value="EnsemblMetazoa"/>
</dbReference>
<dbReference type="InterPro" id="IPR000742">
    <property type="entry name" value="EGF"/>
</dbReference>
<dbReference type="InterPro" id="IPR001774">
    <property type="entry name" value="DSL"/>
</dbReference>
<dbReference type="GO" id="GO:0005112">
    <property type="term" value="F:Notch binding"/>
    <property type="evidence" value="ECO:0007669"/>
    <property type="project" value="EnsemblMetazoa"/>
</dbReference>
<name>G0MTF7_CAEBE</name>
<dbReference type="eggNOG" id="KOG1218">
    <property type="taxonomic scope" value="Eukaryota"/>
</dbReference>
<evidence type="ECO:0000256" key="4">
    <source>
        <dbReference type="ARBA" id="ARBA00023157"/>
    </source>
</evidence>
<dbReference type="OMA" id="CFPNGPK"/>
<dbReference type="OrthoDB" id="5813299at2759"/>
<dbReference type="GO" id="GO:0030431">
    <property type="term" value="P:sleep"/>
    <property type="evidence" value="ECO:0007669"/>
    <property type="project" value="EnsemblMetazoa"/>
</dbReference>
<dbReference type="GO" id="GO:0110011">
    <property type="term" value="P:regulation of basement membrane organization"/>
    <property type="evidence" value="ECO:0007669"/>
    <property type="project" value="EnsemblMetazoa"/>
</dbReference>
<keyword evidence="13" id="KW-1185">Reference proteome</keyword>
<feature type="domain" description="DSL" evidence="11">
    <location>
        <begin position="122"/>
        <end position="166"/>
    </location>
</feature>
<dbReference type="SUPFAM" id="SSF57196">
    <property type="entry name" value="EGF/Laminin"/>
    <property type="match status" value="1"/>
</dbReference>
<dbReference type="FunFam" id="2.10.25.10:FF:001163">
    <property type="entry name" value="Protein glp-1"/>
    <property type="match status" value="1"/>
</dbReference>
<dbReference type="Proteomes" id="UP000008068">
    <property type="component" value="Unassembled WGS sequence"/>
</dbReference>
<dbReference type="GO" id="GO:0007219">
    <property type="term" value="P:Notch signaling pathway"/>
    <property type="evidence" value="ECO:0007669"/>
    <property type="project" value="InterPro"/>
</dbReference>
<dbReference type="PROSITE" id="PS51051">
    <property type="entry name" value="DSL"/>
    <property type="match status" value="1"/>
</dbReference>
<feature type="signal peptide" evidence="9">
    <location>
        <begin position="1"/>
        <end position="15"/>
    </location>
</feature>
<dbReference type="STRING" id="135651.G0MTF7"/>
<dbReference type="SMART" id="SM00181">
    <property type="entry name" value="EGF"/>
    <property type="match status" value="2"/>
</dbReference>
<feature type="domain" description="EGF-like" evidence="10">
    <location>
        <begin position="232"/>
        <end position="269"/>
    </location>
</feature>
<accession>G0MTF7</accession>
<gene>
    <name evidence="12" type="ORF">CAEBREN_14742</name>
</gene>
<keyword evidence="2 5" id="KW-0245">EGF-like domain</keyword>
<dbReference type="GO" id="GO:0008406">
    <property type="term" value="P:gonad development"/>
    <property type="evidence" value="ECO:0007669"/>
    <property type="project" value="EnsemblMetazoa"/>
</dbReference>
<evidence type="ECO:0000313" key="12">
    <source>
        <dbReference type="EMBL" id="EGT43678.1"/>
    </source>
</evidence>
<comment type="function">
    <text evidence="7">Putative Notch ligand involved in the mediation of Notch signaling.</text>
</comment>
<evidence type="ECO:0000256" key="8">
    <source>
        <dbReference type="SAM" id="Phobius"/>
    </source>
</evidence>
<keyword evidence="7 8" id="KW-0812">Transmembrane</keyword>
<keyword evidence="7 8" id="KW-1133">Transmembrane helix</keyword>
<keyword evidence="7 9" id="KW-0732">Signal</keyword>
<dbReference type="InParanoid" id="G0MTF7"/>
<evidence type="ECO:0000256" key="6">
    <source>
        <dbReference type="PROSITE-ProRule" id="PRU00377"/>
    </source>
</evidence>
<feature type="chain" id="PRO_5012519741" description="Delta-like protein" evidence="9">
    <location>
        <begin position="16"/>
        <end position="405"/>
    </location>
</feature>
<keyword evidence="4 5" id="KW-1015">Disulfide bond</keyword>
<protein>
    <recommendedName>
        <fullName evidence="7">Delta-like protein</fullName>
    </recommendedName>
</protein>
<dbReference type="GO" id="GO:0042661">
    <property type="term" value="P:regulation of mesodermal cell fate specification"/>
    <property type="evidence" value="ECO:0007669"/>
    <property type="project" value="EnsemblMetazoa"/>
</dbReference>
<dbReference type="SMART" id="SM00051">
    <property type="entry name" value="DSL"/>
    <property type="match status" value="1"/>
</dbReference>
<comment type="caution">
    <text evidence="5">Lacks conserved residue(s) required for the propagation of feature annotation.</text>
</comment>
<sequence length="405" mass="44965">MLLLALLFLVPLINCRVEVRQDFLSTARAHLRYELINNTPDPSRPNTLNFSLYPRAIKSHTIHLNNFDSAFNYSVQILDNFSKTPLGERMYRQVRFLDTTQPWYNDTITTASGITLSVATKISCSPHYFGSKCENYCNGHLAKAARKRCDAMGRLRCDVGWMGPHCGQAVDPRKCSCQNDGICASSLIHNSETSVNKTADHSEQLICECTNGYTGSQCEVPGFSQFQFTAPRPDACSVKDACLNGAQCFPNGPKVFCSCAVGFIGEFCEISLTTTTPTVIITATTSDYYGSIFCVTGIILAIGLLLMCIRYKRATSRQNALTRGQEPEPYPMPETKSMLVDPEAGFDVQKKVFTIEDNVKKIDEEERYTMAPSNFQQNNEYAVIQKTPPPPAICPPPVPVTCVYV</sequence>
<keyword evidence="7 8" id="KW-0472">Membrane</keyword>
<dbReference type="Gene3D" id="2.10.25.10">
    <property type="entry name" value="Laminin"/>
    <property type="match status" value="2"/>
</dbReference>
<evidence type="ECO:0000256" key="9">
    <source>
        <dbReference type="SAM" id="SignalP"/>
    </source>
</evidence>
<dbReference type="GO" id="GO:0040028">
    <property type="term" value="P:regulation of vulval development"/>
    <property type="evidence" value="ECO:0007669"/>
    <property type="project" value="EnsemblMetazoa"/>
</dbReference>
<feature type="disulfide bond" evidence="6">
    <location>
        <begin position="124"/>
        <end position="133"/>
    </location>
</feature>
<dbReference type="FunCoup" id="G0MTF7">
    <property type="interactions" value="10"/>
</dbReference>
<dbReference type="GO" id="GO:1905936">
    <property type="term" value="P:regulation of germ cell proliferation"/>
    <property type="evidence" value="ECO:0007669"/>
    <property type="project" value="EnsemblMetazoa"/>
</dbReference>
<dbReference type="HOGENOM" id="CLU_693062_0_0_1"/>
<evidence type="ECO:0000259" key="11">
    <source>
        <dbReference type="PROSITE" id="PS51051"/>
    </source>
</evidence>
<evidence type="ECO:0000256" key="2">
    <source>
        <dbReference type="ARBA" id="ARBA00022536"/>
    </source>
</evidence>
<dbReference type="InterPro" id="IPR039178">
    <property type="entry name" value="Lag2"/>
</dbReference>
<organism evidence="13">
    <name type="scientific">Caenorhabditis brenneri</name>
    <name type="common">Nematode worm</name>
    <dbReference type="NCBI Taxonomy" id="135651"/>
    <lineage>
        <taxon>Eukaryota</taxon>
        <taxon>Metazoa</taxon>
        <taxon>Ecdysozoa</taxon>
        <taxon>Nematoda</taxon>
        <taxon>Chromadorea</taxon>
        <taxon>Rhabditida</taxon>
        <taxon>Rhabditina</taxon>
        <taxon>Rhabditomorpha</taxon>
        <taxon>Rhabditoidea</taxon>
        <taxon>Rhabditidae</taxon>
        <taxon>Peloderinae</taxon>
        <taxon>Caenorhabditis</taxon>
    </lineage>
</organism>
<keyword evidence="1 7" id="KW-0217">Developmental protein</keyword>
<keyword evidence="3 7" id="KW-0677">Repeat</keyword>
<dbReference type="PANTHER" id="PTHR22669:SF8">
    <property type="entry name" value="PROTEIN LAG-2"/>
    <property type="match status" value="1"/>
</dbReference>
<dbReference type="Gene3D" id="2.10.25.140">
    <property type="match status" value="1"/>
</dbReference>
<dbReference type="GO" id="GO:0032809">
    <property type="term" value="C:neuronal cell body membrane"/>
    <property type="evidence" value="ECO:0007669"/>
    <property type="project" value="EnsemblMetazoa"/>
</dbReference>
<feature type="disulfide bond" evidence="5">
    <location>
        <begin position="259"/>
        <end position="268"/>
    </location>
</feature>
<dbReference type="PANTHER" id="PTHR22669">
    <property type="entry name" value="DELTA/SERRATE/LAG-2 DOMAIN PROTEIN"/>
    <property type="match status" value="1"/>
</dbReference>
<evidence type="ECO:0000256" key="1">
    <source>
        <dbReference type="ARBA" id="ARBA00022473"/>
    </source>
</evidence>
<dbReference type="GO" id="GO:2000648">
    <property type="term" value="P:positive regulation of stem cell proliferation"/>
    <property type="evidence" value="ECO:0007669"/>
    <property type="project" value="EnsemblMetazoa"/>
</dbReference>
<dbReference type="GO" id="GO:0001708">
    <property type="term" value="P:cell fate specification"/>
    <property type="evidence" value="ECO:0007669"/>
    <property type="project" value="EnsemblMetazoa"/>
</dbReference>
<dbReference type="Pfam" id="PF01414">
    <property type="entry name" value="DSL"/>
    <property type="match status" value="1"/>
</dbReference>
<dbReference type="GO" id="GO:0031253">
    <property type="term" value="C:cell projection membrane"/>
    <property type="evidence" value="ECO:0007669"/>
    <property type="project" value="EnsemblMetazoa"/>
</dbReference>
<evidence type="ECO:0000313" key="13">
    <source>
        <dbReference type="Proteomes" id="UP000008068"/>
    </source>
</evidence>
<feature type="transmembrane region" description="Helical" evidence="8">
    <location>
        <begin position="288"/>
        <end position="309"/>
    </location>
</feature>
<evidence type="ECO:0000259" key="10">
    <source>
        <dbReference type="PROSITE" id="PS50026"/>
    </source>
</evidence>
<dbReference type="EMBL" id="GL379811">
    <property type="protein sequence ID" value="EGT43678.1"/>
    <property type="molecule type" value="Genomic_DNA"/>
</dbReference>